<keyword evidence="1" id="KW-1133">Transmembrane helix</keyword>
<evidence type="ECO:0000256" key="1">
    <source>
        <dbReference type="SAM" id="Phobius"/>
    </source>
</evidence>
<protein>
    <recommendedName>
        <fullName evidence="4">Phr family secreted Rap phosphatase inhibitor</fullName>
    </recommendedName>
</protein>
<comment type="caution">
    <text evidence="2">The sequence shown here is derived from an EMBL/GenBank/DDBJ whole genome shotgun (WGS) entry which is preliminary data.</text>
</comment>
<proteinExistence type="predicted"/>
<evidence type="ECO:0008006" key="4">
    <source>
        <dbReference type="Google" id="ProtNLM"/>
    </source>
</evidence>
<evidence type="ECO:0000313" key="2">
    <source>
        <dbReference type="EMBL" id="SIQ79338.1"/>
    </source>
</evidence>
<reference evidence="2 3" key="1">
    <citation type="submission" date="2017-01" db="EMBL/GenBank/DDBJ databases">
        <authorList>
            <person name="Varghese N."/>
            <person name="Submissions S."/>
        </authorList>
    </citation>
    <scope>NUCLEOTIDE SEQUENCE [LARGE SCALE GENOMIC DNA]</scope>
    <source>
        <strain evidence="2 3">ATCC 23464</strain>
    </source>
</reference>
<gene>
    <name evidence="2" type="ORF">SAMN05421578_10476</name>
</gene>
<keyword evidence="1" id="KW-0812">Transmembrane</keyword>
<evidence type="ECO:0000313" key="3">
    <source>
        <dbReference type="Proteomes" id="UP000186666"/>
    </source>
</evidence>
<name>A0ABY1JUE6_9BACL</name>
<accession>A0ABY1JUE6</accession>
<organism evidence="2 3">
    <name type="scientific">Paenibacillus macquariensis</name>
    <dbReference type="NCBI Taxonomy" id="948756"/>
    <lineage>
        <taxon>Bacteria</taxon>
        <taxon>Bacillati</taxon>
        <taxon>Bacillota</taxon>
        <taxon>Bacilli</taxon>
        <taxon>Bacillales</taxon>
        <taxon>Paenibacillaceae</taxon>
        <taxon>Paenibacillus</taxon>
    </lineage>
</organism>
<dbReference type="Proteomes" id="UP000186666">
    <property type="component" value="Unassembled WGS sequence"/>
</dbReference>
<sequence>MKIKPKIMTKMVVGILFVVIIVSMLMDKFESNLGSFMITEGKGNNNTHIGVHACSITF</sequence>
<dbReference type="EMBL" id="FTNK01000004">
    <property type="protein sequence ID" value="SIQ79338.1"/>
    <property type="molecule type" value="Genomic_DNA"/>
</dbReference>
<dbReference type="RefSeq" id="WP_156510135.1">
    <property type="nucleotide sequence ID" value="NZ_FTNK01000004.1"/>
</dbReference>
<keyword evidence="1" id="KW-0472">Membrane</keyword>
<keyword evidence="3" id="KW-1185">Reference proteome</keyword>
<feature type="transmembrane region" description="Helical" evidence="1">
    <location>
        <begin position="7"/>
        <end position="26"/>
    </location>
</feature>